<dbReference type="PANTHER" id="PTHR43364">
    <property type="entry name" value="NADH-SPECIFIC METHYLGLYOXAL REDUCTASE-RELATED"/>
    <property type="match status" value="1"/>
</dbReference>
<dbReference type="InterPro" id="IPR023210">
    <property type="entry name" value="NADP_OxRdtase_dom"/>
</dbReference>
<accession>A0A387BKN7</accession>
<dbReference type="EMBL" id="CP032624">
    <property type="protein sequence ID" value="AYG04715.1"/>
    <property type="molecule type" value="Genomic_DNA"/>
</dbReference>
<proteinExistence type="predicted"/>
<evidence type="ECO:0000313" key="3">
    <source>
        <dbReference type="EMBL" id="AYG04715.1"/>
    </source>
</evidence>
<keyword evidence="4" id="KW-1185">Reference proteome</keyword>
<dbReference type="Gene3D" id="3.20.20.100">
    <property type="entry name" value="NADP-dependent oxidoreductase domain"/>
    <property type="match status" value="1"/>
</dbReference>
<evidence type="ECO:0000256" key="1">
    <source>
        <dbReference type="SAM" id="MobiDB-lite"/>
    </source>
</evidence>
<evidence type="ECO:0000259" key="2">
    <source>
        <dbReference type="Pfam" id="PF00248"/>
    </source>
</evidence>
<feature type="domain" description="NADP-dependent oxidoreductase" evidence="2">
    <location>
        <begin position="47"/>
        <end position="329"/>
    </location>
</feature>
<dbReference type="GO" id="GO:0005829">
    <property type="term" value="C:cytosol"/>
    <property type="evidence" value="ECO:0007669"/>
    <property type="project" value="TreeGrafter"/>
</dbReference>
<dbReference type="Proteomes" id="UP000275069">
    <property type="component" value="Chromosome"/>
</dbReference>
<protein>
    <submittedName>
        <fullName evidence="3">Aldo/keto reductase family oxidoreductase</fullName>
    </submittedName>
</protein>
<organism evidence="3 4">
    <name type="scientific">Gryllotalpicola protaetiae</name>
    <dbReference type="NCBI Taxonomy" id="2419771"/>
    <lineage>
        <taxon>Bacteria</taxon>
        <taxon>Bacillati</taxon>
        <taxon>Actinomycetota</taxon>
        <taxon>Actinomycetes</taxon>
        <taxon>Micrococcales</taxon>
        <taxon>Microbacteriaceae</taxon>
        <taxon>Gryllotalpicola</taxon>
    </lineage>
</organism>
<dbReference type="KEGG" id="gry:D7I44_15065"/>
<gene>
    <name evidence="3" type="ORF">D7I44_15065</name>
</gene>
<dbReference type="AlphaFoldDB" id="A0A387BKN7"/>
<sequence>MPSGSPSRTSPPRSRSSSHADESVRFDKNGSVKRLALPQTNLTASNLILGLMRIADLDDEAIRTLVATARETGIDFFDHADVYGGSPHHCEQRFGDAVTFTSSEREQVRIQTKTGIVPGAFDFSKEHILESVDASLRALRTDYLDVLLLHRPDTLVEPEEVAAAFDELEAAGKVRNFGVSNQTPGQVELLKKFVKQPLAFNQVQLSITHAPLIAAGVASNMAGLDQSIDRDNGILDYARLNDITLQAWSPFQKQFFNGVFLGDRETYPELNDAIDELAAKYEVTPTAIAVAWITRHPANFQVVLGTTKPERVREAAAGSDIPLTRVEWYRLFTAAGYILP</sequence>
<feature type="region of interest" description="Disordered" evidence="1">
    <location>
        <begin position="1"/>
        <end position="25"/>
    </location>
</feature>
<name>A0A387BKN7_9MICO</name>
<dbReference type="InterPro" id="IPR050523">
    <property type="entry name" value="AKR_Detox_Biosynth"/>
</dbReference>
<dbReference type="PRINTS" id="PR00069">
    <property type="entry name" value="ALDKETRDTASE"/>
</dbReference>
<dbReference type="InterPro" id="IPR036812">
    <property type="entry name" value="NAD(P)_OxRdtase_dom_sf"/>
</dbReference>
<dbReference type="PANTHER" id="PTHR43364:SF1">
    <property type="entry name" value="OXIDOREDUCTASE YDHF"/>
    <property type="match status" value="1"/>
</dbReference>
<evidence type="ECO:0000313" key="4">
    <source>
        <dbReference type="Proteomes" id="UP000275069"/>
    </source>
</evidence>
<reference evidence="3 4" key="1">
    <citation type="submission" date="2018-09" db="EMBL/GenBank/DDBJ databases">
        <title>Genome sequencing of strain 2DFW10M-5.</title>
        <authorList>
            <person name="Heo J."/>
            <person name="Kim S.-J."/>
            <person name="Kwon S.-W."/>
        </authorList>
    </citation>
    <scope>NUCLEOTIDE SEQUENCE [LARGE SCALE GENOMIC DNA]</scope>
    <source>
        <strain evidence="3 4">2DFW10M-5</strain>
    </source>
</reference>
<dbReference type="Pfam" id="PF00248">
    <property type="entry name" value="Aldo_ket_red"/>
    <property type="match status" value="1"/>
</dbReference>
<dbReference type="SUPFAM" id="SSF51430">
    <property type="entry name" value="NAD(P)-linked oxidoreductase"/>
    <property type="match status" value="1"/>
</dbReference>
<dbReference type="GO" id="GO:0016491">
    <property type="term" value="F:oxidoreductase activity"/>
    <property type="evidence" value="ECO:0007669"/>
    <property type="project" value="InterPro"/>
</dbReference>
<dbReference type="InterPro" id="IPR020471">
    <property type="entry name" value="AKR"/>
</dbReference>
<dbReference type="OrthoDB" id="9768793at2"/>
<feature type="compositionally biased region" description="Low complexity" evidence="1">
    <location>
        <begin position="1"/>
        <end position="17"/>
    </location>
</feature>
<dbReference type="CDD" id="cd19092">
    <property type="entry name" value="AKR_BsYcsN_EcYdhF-like"/>
    <property type="match status" value="1"/>
</dbReference>